<keyword evidence="2 3" id="KW-0802">TPR repeat</keyword>
<dbReference type="SUPFAM" id="SSF48452">
    <property type="entry name" value="TPR-like"/>
    <property type="match status" value="1"/>
</dbReference>
<dbReference type="Gene3D" id="1.25.40.10">
    <property type="entry name" value="Tetratricopeptide repeat domain"/>
    <property type="match status" value="1"/>
</dbReference>
<protein>
    <submittedName>
        <fullName evidence="4">Tetratricopeptide repeat protein</fullName>
    </submittedName>
</protein>
<evidence type="ECO:0000256" key="3">
    <source>
        <dbReference type="PROSITE-ProRule" id="PRU00339"/>
    </source>
</evidence>
<reference evidence="5" key="1">
    <citation type="journal article" date="2019" name="Int. J. Syst. Evol. Microbiol.">
        <title>The Global Catalogue of Microorganisms (GCM) 10K type strain sequencing project: providing services to taxonomists for standard genome sequencing and annotation.</title>
        <authorList>
            <consortium name="The Broad Institute Genomics Platform"/>
            <consortium name="The Broad Institute Genome Sequencing Center for Infectious Disease"/>
            <person name="Wu L."/>
            <person name="Ma J."/>
        </authorList>
    </citation>
    <scope>NUCLEOTIDE SEQUENCE [LARGE SCALE GENOMIC DNA]</scope>
    <source>
        <strain evidence="5">CCUG 66188</strain>
    </source>
</reference>
<dbReference type="PROSITE" id="PS50005">
    <property type="entry name" value="TPR"/>
    <property type="match status" value="2"/>
</dbReference>
<evidence type="ECO:0000313" key="4">
    <source>
        <dbReference type="EMBL" id="MFC6760270.1"/>
    </source>
</evidence>
<evidence type="ECO:0000256" key="1">
    <source>
        <dbReference type="ARBA" id="ARBA00022737"/>
    </source>
</evidence>
<organism evidence="4 5">
    <name type="scientific">Sulfitobacter porphyrae</name>
    <dbReference type="NCBI Taxonomy" id="1246864"/>
    <lineage>
        <taxon>Bacteria</taxon>
        <taxon>Pseudomonadati</taxon>
        <taxon>Pseudomonadota</taxon>
        <taxon>Alphaproteobacteria</taxon>
        <taxon>Rhodobacterales</taxon>
        <taxon>Roseobacteraceae</taxon>
        <taxon>Sulfitobacter</taxon>
    </lineage>
</organism>
<keyword evidence="5" id="KW-1185">Reference proteome</keyword>
<feature type="repeat" description="TPR" evidence="3">
    <location>
        <begin position="81"/>
        <end position="114"/>
    </location>
</feature>
<evidence type="ECO:0000313" key="5">
    <source>
        <dbReference type="Proteomes" id="UP001596353"/>
    </source>
</evidence>
<dbReference type="InterPro" id="IPR050498">
    <property type="entry name" value="Ycf3"/>
</dbReference>
<feature type="repeat" description="TPR" evidence="3">
    <location>
        <begin position="47"/>
        <end position="80"/>
    </location>
</feature>
<sequence length="133" mass="15057">METTWGRSGSAAMDLLLKRGRDAMEQGDYLLAIDHFTALTDHAPDFAEGYHARAEAFFRAERYGPALDDLERTLALNPQHFEAIFGFAVMVQEFGDLRRAADLYRRVLAIYPHHPHAGEALTRLQRDGIGREL</sequence>
<dbReference type="Pfam" id="PF13432">
    <property type="entry name" value="TPR_16"/>
    <property type="match status" value="1"/>
</dbReference>
<dbReference type="InterPro" id="IPR011990">
    <property type="entry name" value="TPR-like_helical_dom_sf"/>
</dbReference>
<dbReference type="PANTHER" id="PTHR44858">
    <property type="entry name" value="TETRATRICOPEPTIDE REPEAT PROTEIN 6"/>
    <property type="match status" value="1"/>
</dbReference>
<dbReference type="Proteomes" id="UP001596353">
    <property type="component" value="Unassembled WGS sequence"/>
</dbReference>
<dbReference type="SMART" id="SM00028">
    <property type="entry name" value="TPR"/>
    <property type="match status" value="3"/>
</dbReference>
<gene>
    <name evidence="4" type="ORF">ACFQFQ_13480</name>
</gene>
<dbReference type="InterPro" id="IPR019734">
    <property type="entry name" value="TPR_rpt"/>
</dbReference>
<comment type="caution">
    <text evidence="4">The sequence shown here is derived from an EMBL/GenBank/DDBJ whole genome shotgun (WGS) entry which is preliminary data.</text>
</comment>
<accession>A0ABW2B3H6</accession>
<name>A0ABW2B3H6_9RHOB</name>
<keyword evidence="1" id="KW-0677">Repeat</keyword>
<dbReference type="EMBL" id="JBHSWG010000001">
    <property type="protein sequence ID" value="MFC6760270.1"/>
    <property type="molecule type" value="Genomic_DNA"/>
</dbReference>
<dbReference type="PANTHER" id="PTHR44858:SF1">
    <property type="entry name" value="UDP-N-ACETYLGLUCOSAMINE--PEPTIDE N-ACETYLGLUCOSAMINYLTRANSFERASE SPINDLY-RELATED"/>
    <property type="match status" value="1"/>
</dbReference>
<proteinExistence type="predicted"/>
<evidence type="ECO:0000256" key="2">
    <source>
        <dbReference type="ARBA" id="ARBA00022803"/>
    </source>
</evidence>